<sequence>MAAKETDVTALVTHPVRVRILKAFLGDGEHTPNDLRRLLPEIPPASLYRHVRALHEGGVLRVVRERPVPGGVERRYALASGRGLISQESFARLTADERRALFAAFLADVAANVDARLDAPGPGEVSFAHTAFEATDSELRILLAGVNRLIAELRSGTPDGPRIRRSLATVMYTEPSGTGER</sequence>
<name>A0A368T8J0_9ACTN</name>
<feature type="domain" description="HTH arsR-type" evidence="1">
    <location>
        <begin position="7"/>
        <end position="90"/>
    </location>
</feature>
<dbReference type="SMART" id="SM00418">
    <property type="entry name" value="HTH_ARSR"/>
    <property type="match status" value="1"/>
</dbReference>
<dbReference type="SUPFAM" id="SSF46785">
    <property type="entry name" value="Winged helix' DNA-binding domain"/>
    <property type="match status" value="1"/>
</dbReference>
<gene>
    <name evidence="2" type="ORF">DEF24_12535</name>
</gene>
<protein>
    <recommendedName>
        <fullName evidence="1">HTH arsR-type domain-containing protein</fullName>
    </recommendedName>
</protein>
<dbReference type="InterPro" id="IPR001845">
    <property type="entry name" value="HTH_ArsR_DNA-bd_dom"/>
</dbReference>
<reference evidence="2 3" key="1">
    <citation type="submission" date="2018-04" db="EMBL/GenBank/DDBJ databases">
        <title>Novel actinobacteria from marine sediment.</title>
        <authorList>
            <person name="Ng Z.Y."/>
            <person name="Tan G.Y.A."/>
        </authorList>
    </citation>
    <scope>NUCLEOTIDE SEQUENCE [LARGE SCALE GENOMIC DNA]</scope>
    <source>
        <strain evidence="2 3">TPS81</strain>
    </source>
</reference>
<evidence type="ECO:0000259" key="1">
    <source>
        <dbReference type="SMART" id="SM00418"/>
    </source>
</evidence>
<dbReference type="Proteomes" id="UP000253318">
    <property type="component" value="Unassembled WGS sequence"/>
</dbReference>
<evidence type="ECO:0000313" key="3">
    <source>
        <dbReference type="Proteomes" id="UP000253318"/>
    </source>
</evidence>
<evidence type="ECO:0000313" key="2">
    <source>
        <dbReference type="EMBL" id="RCV58703.1"/>
    </source>
</evidence>
<keyword evidence="3" id="KW-1185">Reference proteome</keyword>
<dbReference type="InterPro" id="IPR036388">
    <property type="entry name" value="WH-like_DNA-bd_sf"/>
</dbReference>
<dbReference type="AlphaFoldDB" id="A0A368T8J0"/>
<accession>A0A368T8J0</accession>
<dbReference type="GO" id="GO:0003700">
    <property type="term" value="F:DNA-binding transcription factor activity"/>
    <property type="evidence" value="ECO:0007669"/>
    <property type="project" value="InterPro"/>
</dbReference>
<proteinExistence type="predicted"/>
<dbReference type="Pfam" id="PF12840">
    <property type="entry name" value="HTH_20"/>
    <property type="match status" value="1"/>
</dbReference>
<organism evidence="2 3">
    <name type="scientific">Marinitenerispora sediminis</name>
    <dbReference type="NCBI Taxonomy" id="1931232"/>
    <lineage>
        <taxon>Bacteria</taxon>
        <taxon>Bacillati</taxon>
        <taxon>Actinomycetota</taxon>
        <taxon>Actinomycetes</taxon>
        <taxon>Streptosporangiales</taxon>
        <taxon>Nocardiopsidaceae</taxon>
        <taxon>Marinitenerispora</taxon>
    </lineage>
</organism>
<dbReference type="Gene3D" id="1.10.10.10">
    <property type="entry name" value="Winged helix-like DNA-binding domain superfamily/Winged helix DNA-binding domain"/>
    <property type="match status" value="1"/>
</dbReference>
<dbReference type="Gene3D" id="6.10.140.2180">
    <property type="match status" value="1"/>
</dbReference>
<comment type="caution">
    <text evidence="2">The sequence shown here is derived from an EMBL/GenBank/DDBJ whole genome shotgun (WGS) entry which is preliminary data.</text>
</comment>
<dbReference type="EMBL" id="QEIN01000085">
    <property type="protein sequence ID" value="RCV58703.1"/>
    <property type="molecule type" value="Genomic_DNA"/>
</dbReference>
<dbReference type="RefSeq" id="WP_114398356.1">
    <property type="nucleotide sequence ID" value="NZ_QEIM01000069.1"/>
</dbReference>
<dbReference type="OrthoDB" id="5949858at2"/>
<dbReference type="InterPro" id="IPR036390">
    <property type="entry name" value="WH_DNA-bd_sf"/>
</dbReference>